<organism evidence="1 2">
    <name type="scientific">Lacticaseibacillus paracasei NRIC 0644</name>
    <dbReference type="NCBI Taxonomy" id="1435038"/>
    <lineage>
        <taxon>Bacteria</taxon>
        <taxon>Bacillati</taxon>
        <taxon>Bacillota</taxon>
        <taxon>Bacilli</taxon>
        <taxon>Lactobacillales</taxon>
        <taxon>Lactobacillaceae</taxon>
        <taxon>Lacticaseibacillus</taxon>
    </lineage>
</organism>
<dbReference type="AlphaFoldDB" id="A0A0C9PQ01"/>
<sequence length="96" mass="10990">MNGLKPVFVDFKIMPESDNPGTVTPNNLLSAKFQAAWKAPQNQMLPVINRISDKSMPKRKMPKKAETLNSELKPFIRVKKIVFARQAVNNFCRFNQ</sequence>
<dbReference type="Proteomes" id="UP000032552">
    <property type="component" value="Unassembled WGS sequence"/>
</dbReference>
<evidence type="ECO:0000313" key="2">
    <source>
        <dbReference type="Proteomes" id="UP000032552"/>
    </source>
</evidence>
<comment type="caution">
    <text evidence="1">The sequence shown here is derived from an EMBL/GenBank/DDBJ whole genome shotgun (WGS) entry which is preliminary data.</text>
</comment>
<gene>
    <name evidence="1" type="ORF">LC0644_1680</name>
</gene>
<dbReference type="EMBL" id="BAYM01000096">
    <property type="protein sequence ID" value="GAN37091.1"/>
    <property type="molecule type" value="Genomic_DNA"/>
</dbReference>
<evidence type="ECO:0000313" key="1">
    <source>
        <dbReference type="EMBL" id="GAN37091.1"/>
    </source>
</evidence>
<proteinExistence type="predicted"/>
<reference evidence="2" key="1">
    <citation type="submission" date="2014-05" db="EMBL/GenBank/DDBJ databases">
        <title>Whole genome sequencing of Lactobacillus casei NRIC0644.</title>
        <authorList>
            <person name="Atarashi H."/>
            <person name="Yoshida Y."/>
            <person name="Fujimura S."/>
            <person name="Tanaka N."/>
            <person name="Shiwa Y."/>
            <person name="Yoshikawa H."/>
            <person name="Okada S."/>
            <person name="Nakagawa J."/>
        </authorList>
    </citation>
    <scope>NUCLEOTIDE SEQUENCE [LARGE SCALE GENOMIC DNA]</scope>
    <source>
        <strain evidence="2">NRIC0644</strain>
    </source>
</reference>
<protein>
    <submittedName>
        <fullName evidence="1">Uncharacterized protein</fullName>
    </submittedName>
</protein>
<accession>A0A0C9PQ01</accession>
<name>A0A0C9PQ01_LACPA</name>